<evidence type="ECO:0000313" key="19">
    <source>
        <dbReference type="Proteomes" id="UP000022447"/>
    </source>
</evidence>
<dbReference type="SMART" id="SM00091">
    <property type="entry name" value="PAS"/>
    <property type="match status" value="3"/>
</dbReference>
<keyword evidence="11" id="KW-0418">Kinase</keyword>
<evidence type="ECO:0000256" key="14">
    <source>
        <dbReference type="ARBA" id="ARBA00023026"/>
    </source>
</evidence>
<dbReference type="EC" id="2.7.13.3" evidence="2"/>
<dbReference type="InterPro" id="IPR000014">
    <property type="entry name" value="PAS"/>
</dbReference>
<name>X7EKK3_9RHOB</name>
<dbReference type="Pfam" id="PF07536">
    <property type="entry name" value="HWE_HK"/>
    <property type="match status" value="1"/>
</dbReference>
<keyword evidence="5" id="KW-0716">Sensory transduction</keyword>
<dbReference type="Gene3D" id="3.30.450.20">
    <property type="entry name" value="PAS domain"/>
    <property type="match status" value="3"/>
</dbReference>
<dbReference type="eggNOG" id="COG2202">
    <property type="taxonomic scope" value="Bacteria"/>
</dbReference>
<evidence type="ECO:0000313" key="18">
    <source>
        <dbReference type="EMBL" id="ETX15693.1"/>
    </source>
</evidence>
<dbReference type="PANTHER" id="PTHR41523:SF7">
    <property type="entry name" value="HISTIDINE KINASE"/>
    <property type="match status" value="1"/>
</dbReference>
<evidence type="ECO:0000256" key="11">
    <source>
        <dbReference type="ARBA" id="ARBA00022777"/>
    </source>
</evidence>
<feature type="domain" description="PAS" evidence="16">
    <location>
        <begin position="262"/>
        <end position="332"/>
    </location>
</feature>
<dbReference type="NCBIfam" id="TIGR00229">
    <property type="entry name" value="sensory_box"/>
    <property type="match status" value="2"/>
</dbReference>
<keyword evidence="13" id="KW-0157">Chromophore</keyword>
<dbReference type="GO" id="GO:0005524">
    <property type="term" value="F:ATP binding"/>
    <property type="evidence" value="ECO:0007669"/>
    <property type="project" value="UniProtKB-KW"/>
</dbReference>
<reference evidence="18 19" key="1">
    <citation type="submission" date="2014-01" db="EMBL/GenBank/DDBJ databases">
        <title>Roseivivax halodurans JCM 10272 Genome Sequencing.</title>
        <authorList>
            <person name="Lai Q."/>
            <person name="Li G."/>
            <person name="Shao Z."/>
        </authorList>
    </citation>
    <scope>NUCLEOTIDE SEQUENCE [LARGE SCALE GENOMIC DNA]</scope>
    <source>
        <strain evidence="18 19">JCM 10272</strain>
    </source>
</reference>
<evidence type="ECO:0000259" key="16">
    <source>
        <dbReference type="PROSITE" id="PS50112"/>
    </source>
</evidence>
<dbReference type="eggNOG" id="COG0642">
    <property type="taxonomic scope" value="Bacteria"/>
</dbReference>
<dbReference type="PANTHER" id="PTHR41523">
    <property type="entry name" value="TWO-COMPONENT SYSTEM SENSOR PROTEIN"/>
    <property type="match status" value="1"/>
</dbReference>
<keyword evidence="10" id="KW-0547">Nucleotide-binding</keyword>
<gene>
    <name evidence="18" type="ORF">OCH239_14225</name>
</gene>
<dbReference type="eggNOG" id="COG3920">
    <property type="taxonomic scope" value="Bacteria"/>
</dbReference>
<organism evidence="18 19">
    <name type="scientific">Roseivivax halodurans JCM 10272</name>
    <dbReference type="NCBI Taxonomy" id="1449350"/>
    <lineage>
        <taxon>Bacteria</taxon>
        <taxon>Pseudomonadati</taxon>
        <taxon>Pseudomonadota</taxon>
        <taxon>Alphaproteobacteria</taxon>
        <taxon>Rhodobacterales</taxon>
        <taxon>Roseobacteraceae</taxon>
        <taxon>Roseivivax</taxon>
    </lineage>
</organism>
<dbReference type="InterPro" id="IPR035965">
    <property type="entry name" value="PAS-like_dom_sf"/>
</dbReference>
<keyword evidence="15" id="KW-0675">Receptor</keyword>
<dbReference type="GO" id="GO:0004673">
    <property type="term" value="F:protein histidine kinase activity"/>
    <property type="evidence" value="ECO:0007669"/>
    <property type="project" value="UniProtKB-EC"/>
</dbReference>
<dbReference type="SUPFAM" id="SSF55874">
    <property type="entry name" value="ATPase domain of HSP90 chaperone/DNA topoisomerase II/histidine kinase"/>
    <property type="match status" value="1"/>
</dbReference>
<comment type="caution">
    <text evidence="18">The sequence shown here is derived from an EMBL/GenBank/DDBJ whole genome shotgun (WGS) entry which is preliminary data.</text>
</comment>
<dbReference type="GO" id="GO:0009881">
    <property type="term" value="F:photoreceptor activity"/>
    <property type="evidence" value="ECO:0007669"/>
    <property type="project" value="UniProtKB-KW"/>
</dbReference>
<dbReference type="SMART" id="SM00086">
    <property type="entry name" value="PAC"/>
    <property type="match status" value="2"/>
</dbReference>
<evidence type="ECO:0000256" key="15">
    <source>
        <dbReference type="ARBA" id="ARBA00023170"/>
    </source>
</evidence>
<accession>X7EKK3</accession>
<dbReference type="Pfam" id="PF13426">
    <property type="entry name" value="PAS_9"/>
    <property type="match status" value="1"/>
</dbReference>
<dbReference type="PROSITE" id="PS50112">
    <property type="entry name" value="PAS"/>
    <property type="match status" value="1"/>
</dbReference>
<keyword evidence="4" id="KW-0597">Phosphoprotein</keyword>
<evidence type="ECO:0000256" key="5">
    <source>
        <dbReference type="ARBA" id="ARBA00022606"/>
    </source>
</evidence>
<evidence type="ECO:0000256" key="8">
    <source>
        <dbReference type="ARBA" id="ARBA00022679"/>
    </source>
</evidence>
<dbReference type="InterPro" id="IPR036890">
    <property type="entry name" value="HATPase_C_sf"/>
</dbReference>
<evidence type="ECO:0000256" key="7">
    <source>
        <dbReference type="ARBA" id="ARBA00022643"/>
    </source>
</evidence>
<dbReference type="CDD" id="cd00130">
    <property type="entry name" value="PAS"/>
    <property type="match status" value="2"/>
</dbReference>
<keyword evidence="9" id="KW-0677">Repeat</keyword>
<dbReference type="InterPro" id="IPR000700">
    <property type="entry name" value="PAS-assoc_C"/>
</dbReference>
<dbReference type="Proteomes" id="UP000022447">
    <property type="component" value="Unassembled WGS sequence"/>
</dbReference>
<feature type="domain" description="PAC" evidence="17">
    <location>
        <begin position="78"/>
        <end position="130"/>
    </location>
</feature>
<evidence type="ECO:0000256" key="10">
    <source>
        <dbReference type="ARBA" id="ARBA00022741"/>
    </source>
</evidence>
<evidence type="ECO:0000256" key="3">
    <source>
        <dbReference type="ARBA" id="ARBA00022543"/>
    </source>
</evidence>
<sequence length="578" mass="63891">MAYAALGEVFDAVIAFIGILAPDGTLIDVNQPGLDVSGLVNADIAGTKLWDGPWFRHDPVLRERVRAATGGAASGETQRFEADIRVAGGDPMTIDLQISPQRGAHGRIVALVASATDVTDRRRAELELAQAHETFITVVRSCPFGIVVLDADLTLRFMSDGAKLAFDDPLEKMIGTDYAAIMREAWPAEMAEEIIGRFRHTLETGESFRSDDTTGLRRDRGAVESYDWRLERIFLPDRRFGVVCHFYDLSERTEYESVVRESEALFRSTFENAAVGMAHVAPDGTWLRVNQCLCDLLGYSKAELLGLRFQDVTHPEDLEADVGMLQEVIEGKRDAYEMDKRYIARNGDLVWVTLTVSCIRRDDGSVEYFISAVRDITRQKAAEEQRDLLVHELNHRVKNILASIQSVASHTRRNSGGLEDFFKRFDGRLRAISRAHDSIFDDTAGSASLREILEGQFAIYYAEGSRAYTLDGPNLGLDAALASKLGVVFHEMITNAMKYGALSHEGGHIAIEWSVRRREGGREIALAWTETGGPAAAQPTTFGFGSTLIDMMVVQSLGGTLERTFSETGLVVAMTVRL</sequence>
<evidence type="ECO:0000256" key="6">
    <source>
        <dbReference type="ARBA" id="ARBA00022630"/>
    </source>
</evidence>
<dbReference type="SMART" id="SM00911">
    <property type="entry name" value="HWE_HK"/>
    <property type="match status" value="1"/>
</dbReference>
<evidence type="ECO:0000259" key="17">
    <source>
        <dbReference type="PROSITE" id="PS50113"/>
    </source>
</evidence>
<proteinExistence type="predicted"/>
<dbReference type="InterPro" id="IPR013656">
    <property type="entry name" value="PAS_4"/>
</dbReference>
<dbReference type="InterPro" id="IPR001610">
    <property type="entry name" value="PAC"/>
</dbReference>
<evidence type="ECO:0000256" key="12">
    <source>
        <dbReference type="ARBA" id="ARBA00022840"/>
    </source>
</evidence>
<keyword evidence="6" id="KW-0285">Flavoprotein</keyword>
<comment type="catalytic activity">
    <reaction evidence="1">
        <text>ATP + protein L-histidine = ADP + protein N-phospho-L-histidine.</text>
        <dbReference type="EC" id="2.7.13.3"/>
    </reaction>
</comment>
<dbReference type="OrthoDB" id="9816309at2"/>
<dbReference type="STRING" id="1449350.OCH239_14225"/>
<dbReference type="Gene3D" id="3.30.565.10">
    <property type="entry name" value="Histidine kinase-like ATPase, C-terminal domain"/>
    <property type="match status" value="1"/>
</dbReference>
<keyword evidence="14" id="KW-0843">Virulence</keyword>
<evidence type="ECO:0000256" key="2">
    <source>
        <dbReference type="ARBA" id="ARBA00012438"/>
    </source>
</evidence>
<keyword evidence="19" id="KW-1185">Reference proteome</keyword>
<protein>
    <recommendedName>
        <fullName evidence="2">histidine kinase</fullName>
        <ecNumber evidence="2">2.7.13.3</ecNumber>
    </recommendedName>
</protein>
<evidence type="ECO:0000256" key="9">
    <source>
        <dbReference type="ARBA" id="ARBA00022737"/>
    </source>
</evidence>
<dbReference type="InterPro" id="IPR011102">
    <property type="entry name" value="Sig_transdc_His_kinase_HWE"/>
</dbReference>
<keyword evidence="3" id="KW-0600">Photoreceptor protein</keyword>
<dbReference type="AlphaFoldDB" id="X7EKK3"/>
<dbReference type="Pfam" id="PF08448">
    <property type="entry name" value="PAS_4"/>
    <property type="match status" value="2"/>
</dbReference>
<dbReference type="PROSITE" id="PS50113">
    <property type="entry name" value="PAC"/>
    <property type="match status" value="2"/>
</dbReference>
<keyword evidence="12" id="KW-0067">ATP-binding</keyword>
<feature type="domain" description="PAC" evidence="17">
    <location>
        <begin position="336"/>
        <end position="388"/>
    </location>
</feature>
<dbReference type="RefSeq" id="WP_037259777.1">
    <property type="nucleotide sequence ID" value="NZ_JALZ01000004.1"/>
</dbReference>
<dbReference type="SUPFAM" id="SSF55785">
    <property type="entry name" value="PYP-like sensor domain (PAS domain)"/>
    <property type="match status" value="3"/>
</dbReference>
<keyword evidence="8" id="KW-0808">Transferase</keyword>
<evidence type="ECO:0000256" key="13">
    <source>
        <dbReference type="ARBA" id="ARBA00022991"/>
    </source>
</evidence>
<dbReference type="EMBL" id="JALZ01000004">
    <property type="protein sequence ID" value="ETX15693.1"/>
    <property type="molecule type" value="Genomic_DNA"/>
</dbReference>
<evidence type="ECO:0000256" key="1">
    <source>
        <dbReference type="ARBA" id="ARBA00000085"/>
    </source>
</evidence>
<keyword evidence="7" id="KW-0288">FMN</keyword>
<evidence type="ECO:0000256" key="4">
    <source>
        <dbReference type="ARBA" id="ARBA00022553"/>
    </source>
</evidence>